<sequence>QKHPPRLGRRPWRRPPPQERRLSSATSLTRSSSGRSSPASTPDPSSVAAPSAALGAAPPPPAASSWPTTPASPPSPSSPTTGTAPSSPLTTGPPPPTPSSTPSPGLAGPSVWSSAATASSSSSGGLGNRARLAVCNPVTRQHASLPALPDFNILGMYLHGPTGEYRLLLQWRGAMDCGDDSDCDSPTGKMAAMSLRWDPSSHRGTSGCRSPNSRRLTSTDLPGCVIACIGACFIA</sequence>
<feature type="compositionally biased region" description="Low complexity" evidence="1">
    <location>
        <begin position="78"/>
        <end position="90"/>
    </location>
</feature>
<keyword evidence="3" id="KW-1185">Reference proteome</keyword>
<reference evidence="2" key="5">
    <citation type="journal article" date="2021" name="G3 (Bethesda)">
        <title>Aegilops tauschii genome assembly Aet v5.0 features greater sequence contiguity and improved annotation.</title>
        <authorList>
            <person name="Wang L."/>
            <person name="Zhu T."/>
            <person name="Rodriguez J.C."/>
            <person name="Deal K.R."/>
            <person name="Dubcovsky J."/>
            <person name="McGuire P.E."/>
            <person name="Lux T."/>
            <person name="Spannagl M."/>
            <person name="Mayer K.F.X."/>
            <person name="Baldrich P."/>
            <person name="Meyers B.C."/>
            <person name="Huo N."/>
            <person name="Gu Y.Q."/>
            <person name="Zhou H."/>
            <person name="Devos K.M."/>
            <person name="Bennetzen J.L."/>
            <person name="Unver T."/>
            <person name="Budak H."/>
            <person name="Gulick P.J."/>
            <person name="Galiba G."/>
            <person name="Kalapos B."/>
            <person name="Nelson D.R."/>
            <person name="Li P."/>
            <person name="You F.M."/>
            <person name="Luo M.C."/>
            <person name="Dvorak J."/>
        </authorList>
    </citation>
    <scope>NUCLEOTIDE SEQUENCE [LARGE SCALE GENOMIC DNA]</scope>
    <source>
        <strain evidence="2">cv. AL8/78</strain>
    </source>
</reference>
<feature type="compositionally biased region" description="Low complexity" evidence="1">
    <location>
        <begin position="102"/>
        <end position="123"/>
    </location>
</feature>
<reference evidence="3" key="1">
    <citation type="journal article" date="2014" name="Science">
        <title>Ancient hybridizations among the ancestral genomes of bread wheat.</title>
        <authorList>
            <consortium name="International Wheat Genome Sequencing Consortium,"/>
            <person name="Marcussen T."/>
            <person name="Sandve S.R."/>
            <person name="Heier L."/>
            <person name="Spannagl M."/>
            <person name="Pfeifer M."/>
            <person name="Jakobsen K.S."/>
            <person name="Wulff B.B."/>
            <person name="Steuernagel B."/>
            <person name="Mayer K.F."/>
            <person name="Olsen O.A."/>
        </authorList>
    </citation>
    <scope>NUCLEOTIDE SEQUENCE [LARGE SCALE GENOMIC DNA]</scope>
    <source>
        <strain evidence="3">cv. AL8/78</strain>
    </source>
</reference>
<feature type="region of interest" description="Disordered" evidence="1">
    <location>
        <begin position="1"/>
        <end position="128"/>
    </location>
</feature>
<evidence type="ECO:0000313" key="3">
    <source>
        <dbReference type="Proteomes" id="UP000015105"/>
    </source>
</evidence>
<accession>A0A453SJX5</accession>
<evidence type="ECO:0000256" key="1">
    <source>
        <dbReference type="SAM" id="MobiDB-lite"/>
    </source>
</evidence>
<dbReference type="AlphaFoldDB" id="A0A453SJX5"/>
<protein>
    <submittedName>
        <fullName evidence="2">Uncharacterized protein</fullName>
    </submittedName>
</protein>
<reference evidence="2" key="4">
    <citation type="submission" date="2019-03" db="UniProtKB">
        <authorList>
            <consortium name="EnsemblPlants"/>
        </authorList>
    </citation>
    <scope>IDENTIFICATION</scope>
</reference>
<feature type="compositionally biased region" description="Basic residues" evidence="1">
    <location>
        <begin position="1"/>
        <end position="13"/>
    </location>
</feature>
<reference evidence="2" key="3">
    <citation type="journal article" date="2017" name="Nature">
        <title>Genome sequence of the progenitor of the wheat D genome Aegilops tauschii.</title>
        <authorList>
            <person name="Luo M.C."/>
            <person name="Gu Y.Q."/>
            <person name="Puiu D."/>
            <person name="Wang H."/>
            <person name="Twardziok S.O."/>
            <person name="Deal K.R."/>
            <person name="Huo N."/>
            <person name="Zhu T."/>
            <person name="Wang L."/>
            <person name="Wang Y."/>
            <person name="McGuire P.E."/>
            <person name="Liu S."/>
            <person name="Long H."/>
            <person name="Ramasamy R.K."/>
            <person name="Rodriguez J.C."/>
            <person name="Van S.L."/>
            <person name="Yuan L."/>
            <person name="Wang Z."/>
            <person name="Xia Z."/>
            <person name="Xiao L."/>
            <person name="Anderson O.D."/>
            <person name="Ouyang S."/>
            <person name="Liang Y."/>
            <person name="Zimin A.V."/>
            <person name="Pertea G."/>
            <person name="Qi P."/>
            <person name="Bennetzen J.L."/>
            <person name="Dai X."/>
            <person name="Dawson M.W."/>
            <person name="Muller H.G."/>
            <person name="Kugler K."/>
            <person name="Rivarola-Duarte L."/>
            <person name="Spannagl M."/>
            <person name="Mayer K.F.X."/>
            <person name="Lu F.H."/>
            <person name="Bevan M.W."/>
            <person name="Leroy P."/>
            <person name="Li P."/>
            <person name="You F.M."/>
            <person name="Sun Q."/>
            <person name="Liu Z."/>
            <person name="Lyons E."/>
            <person name="Wicker T."/>
            <person name="Salzberg S.L."/>
            <person name="Devos K.M."/>
            <person name="Dvorak J."/>
        </authorList>
    </citation>
    <scope>NUCLEOTIDE SEQUENCE [LARGE SCALE GENOMIC DNA]</scope>
    <source>
        <strain evidence="2">cv. AL8/78</strain>
    </source>
</reference>
<feature type="compositionally biased region" description="Pro residues" evidence="1">
    <location>
        <begin position="91"/>
        <end position="101"/>
    </location>
</feature>
<organism evidence="2 3">
    <name type="scientific">Aegilops tauschii subsp. strangulata</name>
    <name type="common">Goatgrass</name>
    <dbReference type="NCBI Taxonomy" id="200361"/>
    <lineage>
        <taxon>Eukaryota</taxon>
        <taxon>Viridiplantae</taxon>
        <taxon>Streptophyta</taxon>
        <taxon>Embryophyta</taxon>
        <taxon>Tracheophyta</taxon>
        <taxon>Spermatophyta</taxon>
        <taxon>Magnoliopsida</taxon>
        <taxon>Liliopsida</taxon>
        <taxon>Poales</taxon>
        <taxon>Poaceae</taxon>
        <taxon>BOP clade</taxon>
        <taxon>Pooideae</taxon>
        <taxon>Triticodae</taxon>
        <taxon>Triticeae</taxon>
        <taxon>Triticinae</taxon>
        <taxon>Aegilops</taxon>
    </lineage>
</organism>
<dbReference type="EnsemblPlants" id="AET7Gv20966300.1">
    <property type="protein sequence ID" value="AET7Gv20966300.1"/>
    <property type="gene ID" value="AET7Gv20966300"/>
</dbReference>
<dbReference type="STRING" id="200361.A0A453SJX5"/>
<feature type="compositionally biased region" description="Low complexity" evidence="1">
    <location>
        <begin position="23"/>
        <end position="56"/>
    </location>
</feature>
<evidence type="ECO:0000313" key="2">
    <source>
        <dbReference type="EnsemblPlants" id="AET7Gv20966300.1"/>
    </source>
</evidence>
<dbReference type="Proteomes" id="UP000015105">
    <property type="component" value="Chromosome 7D"/>
</dbReference>
<name>A0A453SJX5_AEGTS</name>
<dbReference type="Gramene" id="AET7Gv20966300.1">
    <property type="protein sequence ID" value="AET7Gv20966300.1"/>
    <property type="gene ID" value="AET7Gv20966300"/>
</dbReference>
<reference evidence="3" key="2">
    <citation type="journal article" date="2017" name="Nat. Plants">
        <title>The Aegilops tauschii genome reveals multiple impacts of transposons.</title>
        <authorList>
            <person name="Zhao G."/>
            <person name="Zou C."/>
            <person name="Li K."/>
            <person name="Wang K."/>
            <person name="Li T."/>
            <person name="Gao L."/>
            <person name="Zhang X."/>
            <person name="Wang H."/>
            <person name="Yang Z."/>
            <person name="Liu X."/>
            <person name="Jiang W."/>
            <person name="Mao L."/>
            <person name="Kong X."/>
            <person name="Jiao Y."/>
            <person name="Jia J."/>
        </authorList>
    </citation>
    <scope>NUCLEOTIDE SEQUENCE [LARGE SCALE GENOMIC DNA]</scope>
    <source>
        <strain evidence="3">cv. AL8/78</strain>
    </source>
</reference>
<proteinExistence type="predicted"/>